<dbReference type="Proteomes" id="UP001501758">
    <property type="component" value="Unassembled WGS sequence"/>
</dbReference>
<gene>
    <name evidence="2" type="ORF">GCM10009430_16500</name>
</gene>
<feature type="domain" description="N-acetyltransferase" evidence="1">
    <location>
        <begin position="15"/>
        <end position="153"/>
    </location>
</feature>
<dbReference type="Pfam" id="PF13302">
    <property type="entry name" value="Acetyltransf_3"/>
    <property type="match status" value="1"/>
</dbReference>
<dbReference type="PANTHER" id="PTHR43610:SF1">
    <property type="entry name" value="N-ACETYLTRANSFERASE DOMAIN-CONTAINING PROTEIN"/>
    <property type="match status" value="1"/>
</dbReference>
<evidence type="ECO:0000259" key="1">
    <source>
        <dbReference type="Pfam" id="PF13302"/>
    </source>
</evidence>
<reference evidence="2 3" key="1">
    <citation type="journal article" date="2019" name="Int. J. Syst. Evol. Microbiol.">
        <title>The Global Catalogue of Microorganisms (GCM) 10K type strain sequencing project: providing services to taxonomists for standard genome sequencing and annotation.</title>
        <authorList>
            <consortium name="The Broad Institute Genomics Platform"/>
            <consortium name="The Broad Institute Genome Sequencing Center for Infectious Disease"/>
            <person name="Wu L."/>
            <person name="Ma J."/>
        </authorList>
    </citation>
    <scope>NUCLEOTIDE SEQUENCE [LARGE SCALE GENOMIC DNA]</scope>
    <source>
        <strain evidence="2 3">JCM 15974</strain>
    </source>
</reference>
<sequence length="200" mass="23127">MLDFSKDYILENDTVRLSPLQKEHVKELSVQSNDPDIWTYLLEKGRSFKQLEVYISQALENRRMSKEYPFIVYDKIQGRSAGTTRLYDYSEQLKVVKLGHTWYGKDFRGTMVNKNCKYLLLEFIFEDLEVERVGFGVHEENQVSLSALKSVGCSEEGALRNFIPSLAGNGRANIVLLSILKNEWMNSIKPELHKKLNIKA</sequence>
<organism evidence="2 3">
    <name type="scientific">Aquimarina litoralis</name>
    <dbReference type="NCBI Taxonomy" id="584605"/>
    <lineage>
        <taxon>Bacteria</taxon>
        <taxon>Pseudomonadati</taxon>
        <taxon>Bacteroidota</taxon>
        <taxon>Flavobacteriia</taxon>
        <taxon>Flavobacteriales</taxon>
        <taxon>Flavobacteriaceae</taxon>
        <taxon>Aquimarina</taxon>
    </lineage>
</organism>
<name>A0ABN1IPM7_9FLAO</name>
<protein>
    <submittedName>
        <fullName evidence="2">GNAT family protein</fullName>
    </submittedName>
</protein>
<proteinExistence type="predicted"/>
<keyword evidence="3" id="KW-1185">Reference proteome</keyword>
<evidence type="ECO:0000313" key="2">
    <source>
        <dbReference type="EMBL" id="GAA0718407.1"/>
    </source>
</evidence>
<dbReference type="PANTHER" id="PTHR43610">
    <property type="entry name" value="BLL6696 PROTEIN"/>
    <property type="match status" value="1"/>
</dbReference>
<accession>A0ABN1IPM7</accession>
<comment type="caution">
    <text evidence="2">The sequence shown here is derived from an EMBL/GenBank/DDBJ whole genome shotgun (WGS) entry which is preliminary data.</text>
</comment>
<dbReference type="EMBL" id="BAAAGE010000001">
    <property type="protein sequence ID" value="GAA0718407.1"/>
    <property type="molecule type" value="Genomic_DNA"/>
</dbReference>
<dbReference type="RefSeq" id="WP_343911855.1">
    <property type="nucleotide sequence ID" value="NZ_BAAAGE010000001.1"/>
</dbReference>
<evidence type="ECO:0000313" key="3">
    <source>
        <dbReference type="Proteomes" id="UP001501758"/>
    </source>
</evidence>
<dbReference type="InterPro" id="IPR000182">
    <property type="entry name" value="GNAT_dom"/>
</dbReference>
<dbReference type="SUPFAM" id="SSF55729">
    <property type="entry name" value="Acyl-CoA N-acyltransferases (Nat)"/>
    <property type="match status" value="1"/>
</dbReference>
<dbReference type="InterPro" id="IPR016181">
    <property type="entry name" value="Acyl_CoA_acyltransferase"/>
</dbReference>
<dbReference type="Gene3D" id="3.40.630.30">
    <property type="match status" value="1"/>
</dbReference>